<comment type="similarity">
    <text evidence="2">Belongs to the ABC transporter superfamily.</text>
</comment>
<dbReference type="AlphaFoldDB" id="A0A3L7ALF8"/>
<reference evidence="8 9" key="1">
    <citation type="submission" date="2018-10" db="EMBL/GenBank/DDBJ databases">
        <title>Xanthobacter tagetidis genome sequencing and assembly.</title>
        <authorList>
            <person name="Maclea K.S."/>
            <person name="Goen A.E."/>
            <person name="Fatima S.A."/>
        </authorList>
    </citation>
    <scope>NUCLEOTIDE SEQUENCE [LARGE SCALE GENOMIC DNA]</scope>
    <source>
        <strain evidence="8 9">ATCC 700314</strain>
    </source>
</reference>
<evidence type="ECO:0000256" key="5">
    <source>
        <dbReference type="ARBA" id="ARBA00022840"/>
    </source>
</evidence>
<dbReference type="FunFam" id="3.40.50.300:FF:000016">
    <property type="entry name" value="Oligopeptide ABC transporter ATP-binding component"/>
    <property type="match status" value="1"/>
</dbReference>
<proteinExistence type="inferred from homology"/>
<comment type="subcellular location">
    <subcellularLocation>
        <location evidence="1">Cell inner membrane</location>
        <topology evidence="1">Peripheral membrane protein</topology>
    </subcellularLocation>
</comment>
<dbReference type="GO" id="GO:0016887">
    <property type="term" value="F:ATP hydrolysis activity"/>
    <property type="evidence" value="ECO:0007669"/>
    <property type="project" value="InterPro"/>
</dbReference>
<dbReference type="SUPFAM" id="SSF52540">
    <property type="entry name" value="P-loop containing nucleoside triphosphate hydrolases"/>
    <property type="match status" value="1"/>
</dbReference>
<evidence type="ECO:0000313" key="9">
    <source>
        <dbReference type="Proteomes" id="UP000269692"/>
    </source>
</evidence>
<dbReference type="EMBL" id="RCTF01000003">
    <property type="protein sequence ID" value="RLP80431.1"/>
    <property type="molecule type" value="Genomic_DNA"/>
</dbReference>
<evidence type="ECO:0000256" key="1">
    <source>
        <dbReference type="ARBA" id="ARBA00004417"/>
    </source>
</evidence>
<comment type="caution">
    <text evidence="8">The sequence shown here is derived from an EMBL/GenBank/DDBJ whole genome shotgun (WGS) entry which is preliminary data.</text>
</comment>
<keyword evidence="5 8" id="KW-0067">ATP-binding</keyword>
<dbReference type="NCBIfam" id="TIGR01727">
    <property type="entry name" value="oligo_HPY"/>
    <property type="match status" value="1"/>
</dbReference>
<dbReference type="Pfam" id="PF00005">
    <property type="entry name" value="ABC_tran"/>
    <property type="match status" value="1"/>
</dbReference>
<sequence length="351" mass="37269">MTGAAPAHTSREADLSRDAGATMPPATPAGGPLLRVDGLSKQFALDDAVLPWAKGRRVQAVDNVSFEIAPGQTLGLVGESGCGKSTLGRLVLRLIEPDAGSVALDGMAVTGAGKRQLKALRRRMQIVFQNPFGSLNARMSVGEAIAEPLLAFGVGSRTERSEAARRLLALVGLDPGHAGRYPHEFSGGQRQRIAIARAIALEPDLVVCDEAVSALDVSVQAQILNLLKDLKARLGMAYLFISHDLAVVRHVSDRVAVMYLGSIVEIAEADRLFADPKHPYTVALLASVPAETPAARKHAAPLEGQVPSPIDLPPGCRFAGRCPRAMPRCHEERPALRAIAPDHKVACHLYA</sequence>
<dbReference type="Pfam" id="PF08352">
    <property type="entry name" value="oligo_HPY"/>
    <property type="match status" value="1"/>
</dbReference>
<dbReference type="InterPro" id="IPR050319">
    <property type="entry name" value="ABC_transp_ATP-bind"/>
</dbReference>
<dbReference type="GO" id="GO:0005886">
    <property type="term" value="C:plasma membrane"/>
    <property type="evidence" value="ECO:0007669"/>
    <property type="project" value="UniProtKB-SubCell"/>
</dbReference>
<dbReference type="InterPro" id="IPR017871">
    <property type="entry name" value="ABC_transporter-like_CS"/>
</dbReference>
<name>A0A3L7ALF8_9HYPH</name>
<accession>A0A3L7ALF8</accession>
<feature type="compositionally biased region" description="Low complexity" evidence="6">
    <location>
        <begin position="19"/>
        <end position="32"/>
    </location>
</feature>
<feature type="region of interest" description="Disordered" evidence="6">
    <location>
        <begin position="1"/>
        <end position="32"/>
    </location>
</feature>
<keyword evidence="3" id="KW-0813">Transport</keyword>
<dbReference type="GO" id="GO:0055085">
    <property type="term" value="P:transmembrane transport"/>
    <property type="evidence" value="ECO:0007669"/>
    <property type="project" value="UniProtKB-ARBA"/>
</dbReference>
<dbReference type="InterPro" id="IPR003593">
    <property type="entry name" value="AAA+_ATPase"/>
</dbReference>
<gene>
    <name evidence="8" type="ORF">D9R14_05055</name>
</gene>
<dbReference type="InterPro" id="IPR027417">
    <property type="entry name" value="P-loop_NTPase"/>
</dbReference>
<dbReference type="GO" id="GO:0015833">
    <property type="term" value="P:peptide transport"/>
    <property type="evidence" value="ECO:0007669"/>
    <property type="project" value="InterPro"/>
</dbReference>
<dbReference type="GO" id="GO:0005524">
    <property type="term" value="F:ATP binding"/>
    <property type="evidence" value="ECO:0007669"/>
    <property type="project" value="UniProtKB-KW"/>
</dbReference>
<dbReference type="CDD" id="cd03257">
    <property type="entry name" value="ABC_NikE_OppD_transporters"/>
    <property type="match status" value="1"/>
</dbReference>
<dbReference type="PANTHER" id="PTHR43776">
    <property type="entry name" value="TRANSPORT ATP-BINDING PROTEIN"/>
    <property type="match status" value="1"/>
</dbReference>
<organism evidence="8 9">
    <name type="scientific">Xanthobacter tagetidis</name>
    <dbReference type="NCBI Taxonomy" id="60216"/>
    <lineage>
        <taxon>Bacteria</taxon>
        <taxon>Pseudomonadati</taxon>
        <taxon>Pseudomonadota</taxon>
        <taxon>Alphaproteobacteria</taxon>
        <taxon>Hyphomicrobiales</taxon>
        <taxon>Xanthobacteraceae</taxon>
        <taxon>Xanthobacter</taxon>
    </lineage>
</organism>
<dbReference type="InterPro" id="IPR003439">
    <property type="entry name" value="ABC_transporter-like_ATP-bd"/>
</dbReference>
<evidence type="ECO:0000259" key="7">
    <source>
        <dbReference type="PROSITE" id="PS50893"/>
    </source>
</evidence>
<dbReference type="OrthoDB" id="9815712at2"/>
<evidence type="ECO:0000256" key="3">
    <source>
        <dbReference type="ARBA" id="ARBA00022448"/>
    </source>
</evidence>
<evidence type="ECO:0000256" key="6">
    <source>
        <dbReference type="SAM" id="MobiDB-lite"/>
    </source>
</evidence>
<dbReference type="InterPro" id="IPR013563">
    <property type="entry name" value="Oligopep_ABC_C"/>
</dbReference>
<dbReference type="PROSITE" id="PS00211">
    <property type="entry name" value="ABC_TRANSPORTER_1"/>
    <property type="match status" value="1"/>
</dbReference>
<feature type="domain" description="ABC transporter" evidence="7">
    <location>
        <begin position="34"/>
        <end position="285"/>
    </location>
</feature>
<dbReference type="Gene3D" id="3.40.50.300">
    <property type="entry name" value="P-loop containing nucleotide triphosphate hydrolases"/>
    <property type="match status" value="1"/>
</dbReference>
<keyword evidence="9" id="KW-1185">Reference proteome</keyword>
<dbReference type="SMART" id="SM00382">
    <property type="entry name" value="AAA"/>
    <property type="match status" value="1"/>
</dbReference>
<dbReference type="PANTHER" id="PTHR43776:SF7">
    <property type="entry name" value="D,D-DIPEPTIDE TRANSPORT ATP-BINDING PROTEIN DDPF-RELATED"/>
    <property type="match status" value="1"/>
</dbReference>
<keyword evidence="4" id="KW-0547">Nucleotide-binding</keyword>
<evidence type="ECO:0000256" key="4">
    <source>
        <dbReference type="ARBA" id="ARBA00022741"/>
    </source>
</evidence>
<dbReference type="PROSITE" id="PS50893">
    <property type="entry name" value="ABC_TRANSPORTER_2"/>
    <property type="match status" value="1"/>
</dbReference>
<dbReference type="Proteomes" id="UP000269692">
    <property type="component" value="Unassembled WGS sequence"/>
</dbReference>
<protein>
    <submittedName>
        <fullName evidence="8">ATP-binding cassette domain-containing protein</fullName>
    </submittedName>
</protein>
<evidence type="ECO:0000313" key="8">
    <source>
        <dbReference type="EMBL" id="RLP80431.1"/>
    </source>
</evidence>
<evidence type="ECO:0000256" key="2">
    <source>
        <dbReference type="ARBA" id="ARBA00005417"/>
    </source>
</evidence>